<dbReference type="Pfam" id="PF00098">
    <property type="entry name" value="zf-CCHC"/>
    <property type="match status" value="1"/>
</dbReference>
<name>A0A9Q3EC95_9BASI</name>
<proteinExistence type="predicted"/>
<evidence type="ECO:0000256" key="1">
    <source>
        <dbReference type="ARBA" id="ARBA00022664"/>
    </source>
</evidence>
<dbReference type="GO" id="GO:0003676">
    <property type="term" value="F:nucleic acid binding"/>
    <property type="evidence" value="ECO:0007669"/>
    <property type="project" value="InterPro"/>
</dbReference>
<dbReference type="Gene3D" id="4.10.60.10">
    <property type="entry name" value="Zinc finger, CCHC-type"/>
    <property type="match status" value="1"/>
</dbReference>
<evidence type="ECO:0000313" key="5">
    <source>
        <dbReference type="Proteomes" id="UP000765509"/>
    </source>
</evidence>
<keyword evidence="2" id="KW-0479">Metal-binding</keyword>
<dbReference type="AlphaFoldDB" id="A0A9Q3EC95"/>
<dbReference type="GO" id="GO:0006397">
    <property type="term" value="P:mRNA processing"/>
    <property type="evidence" value="ECO:0007669"/>
    <property type="project" value="UniProtKB-KW"/>
</dbReference>
<keyword evidence="2" id="KW-0863">Zinc-finger</keyword>
<sequence>MQSRGLLENRHLWTHLADPLFITTQALYPILIHSVPTYFDLDNETEVKKFCEENEIPEINLKKVKWIGNPIEQKKAHGSILPFLKDRDLAERISKGDLAYRMTHLRPVAFTPGPPQCFNCLKIGHIAHDCKNEALCANCGRKHNTRDCKTEKSDSLCVRCINKDTEKDAQIDMMDDKYHHNCMSAKCPVKQAELTNVNSVRRL</sequence>
<dbReference type="PROSITE" id="PS50158">
    <property type="entry name" value="ZF_CCHC"/>
    <property type="match status" value="1"/>
</dbReference>
<dbReference type="OrthoDB" id="2506424at2759"/>
<dbReference type="Proteomes" id="UP000765509">
    <property type="component" value="Unassembled WGS sequence"/>
</dbReference>
<reference evidence="4" key="1">
    <citation type="submission" date="2021-03" db="EMBL/GenBank/DDBJ databases">
        <title>Draft genome sequence of rust myrtle Austropuccinia psidii MF-1, a brazilian biotype.</title>
        <authorList>
            <person name="Quecine M.C."/>
            <person name="Pachon D.M.R."/>
            <person name="Bonatelli M.L."/>
            <person name="Correr F.H."/>
            <person name="Franceschini L.M."/>
            <person name="Leite T.F."/>
            <person name="Margarido G.R.A."/>
            <person name="Almeida C.A."/>
            <person name="Ferrarezi J.A."/>
            <person name="Labate C.A."/>
        </authorList>
    </citation>
    <scope>NUCLEOTIDE SEQUENCE</scope>
    <source>
        <strain evidence="4">MF-1</strain>
    </source>
</reference>
<dbReference type="SUPFAM" id="SSF57756">
    <property type="entry name" value="Retrovirus zinc finger-like domains"/>
    <property type="match status" value="1"/>
</dbReference>
<evidence type="ECO:0000313" key="4">
    <source>
        <dbReference type="EMBL" id="MBW0516186.1"/>
    </source>
</evidence>
<dbReference type="EMBL" id="AVOT02025099">
    <property type="protein sequence ID" value="MBW0516186.1"/>
    <property type="molecule type" value="Genomic_DNA"/>
</dbReference>
<evidence type="ECO:0000256" key="2">
    <source>
        <dbReference type="PROSITE-ProRule" id="PRU00047"/>
    </source>
</evidence>
<dbReference type="InterPro" id="IPR036875">
    <property type="entry name" value="Znf_CCHC_sf"/>
</dbReference>
<keyword evidence="1" id="KW-0507">mRNA processing</keyword>
<feature type="domain" description="CCHC-type" evidence="3">
    <location>
        <begin position="117"/>
        <end position="132"/>
    </location>
</feature>
<organism evidence="4 5">
    <name type="scientific">Austropuccinia psidii MF-1</name>
    <dbReference type="NCBI Taxonomy" id="1389203"/>
    <lineage>
        <taxon>Eukaryota</taxon>
        <taxon>Fungi</taxon>
        <taxon>Dikarya</taxon>
        <taxon>Basidiomycota</taxon>
        <taxon>Pucciniomycotina</taxon>
        <taxon>Pucciniomycetes</taxon>
        <taxon>Pucciniales</taxon>
        <taxon>Sphaerophragmiaceae</taxon>
        <taxon>Austropuccinia</taxon>
    </lineage>
</organism>
<dbReference type="InterPro" id="IPR001878">
    <property type="entry name" value="Znf_CCHC"/>
</dbReference>
<gene>
    <name evidence="4" type="ORF">O181_055901</name>
</gene>
<protein>
    <recommendedName>
        <fullName evidence="3">CCHC-type domain-containing protein</fullName>
    </recommendedName>
</protein>
<keyword evidence="5" id="KW-1185">Reference proteome</keyword>
<comment type="caution">
    <text evidence="4">The sequence shown here is derived from an EMBL/GenBank/DDBJ whole genome shotgun (WGS) entry which is preliminary data.</text>
</comment>
<keyword evidence="2" id="KW-0862">Zinc</keyword>
<accession>A0A9Q3EC95</accession>
<dbReference type="GO" id="GO:0008270">
    <property type="term" value="F:zinc ion binding"/>
    <property type="evidence" value="ECO:0007669"/>
    <property type="project" value="UniProtKB-KW"/>
</dbReference>
<evidence type="ECO:0000259" key="3">
    <source>
        <dbReference type="PROSITE" id="PS50158"/>
    </source>
</evidence>
<dbReference type="SMART" id="SM00343">
    <property type="entry name" value="ZnF_C2HC"/>
    <property type="match status" value="2"/>
</dbReference>